<feature type="region of interest" description="Disordered" evidence="1">
    <location>
        <begin position="42"/>
        <end position="61"/>
    </location>
</feature>
<dbReference type="SUPFAM" id="SSF100895">
    <property type="entry name" value="Kazal-type serine protease inhibitors"/>
    <property type="match status" value="1"/>
</dbReference>
<feature type="transmembrane region" description="Helical" evidence="2">
    <location>
        <begin position="1307"/>
        <end position="1328"/>
    </location>
</feature>
<feature type="compositionally biased region" description="Low complexity" evidence="1">
    <location>
        <begin position="274"/>
        <end position="287"/>
    </location>
</feature>
<feature type="region of interest" description="Disordered" evidence="1">
    <location>
        <begin position="893"/>
        <end position="914"/>
    </location>
</feature>
<dbReference type="PANTHER" id="PTHR46687">
    <property type="entry name" value="PROTEIN DISPATCHED HOMOLOG 3"/>
    <property type="match status" value="1"/>
</dbReference>
<dbReference type="InterPro" id="IPR042480">
    <property type="entry name" value="DISP3"/>
</dbReference>
<feature type="transmembrane region" description="Helical" evidence="2">
    <location>
        <begin position="784"/>
        <end position="804"/>
    </location>
</feature>
<dbReference type="InterPro" id="IPR053958">
    <property type="entry name" value="HMGCR/SNAP/NPC1-like_SSD"/>
</dbReference>
<keyword evidence="6" id="KW-1185">Reference proteome</keyword>
<accession>A0A7M7P2V4</accession>
<feature type="transmembrane region" description="Helical" evidence="2">
    <location>
        <begin position="591"/>
        <end position="611"/>
    </location>
</feature>
<dbReference type="SMART" id="SM00280">
    <property type="entry name" value="KAZAL"/>
    <property type="match status" value="1"/>
</dbReference>
<dbReference type="OMA" id="VARWKMH"/>
<dbReference type="SUPFAM" id="SSF82866">
    <property type="entry name" value="Multidrug efflux transporter AcrB transmembrane domain"/>
    <property type="match status" value="2"/>
</dbReference>
<reference evidence="5" key="2">
    <citation type="submission" date="2021-01" db="UniProtKB">
        <authorList>
            <consortium name="EnsemblMetazoa"/>
        </authorList>
    </citation>
    <scope>IDENTIFICATION</scope>
</reference>
<keyword evidence="2" id="KW-0812">Transmembrane</keyword>
<dbReference type="Pfam" id="PF12349">
    <property type="entry name" value="Sterol-sensing"/>
    <property type="match status" value="1"/>
</dbReference>
<dbReference type="GO" id="GO:0005737">
    <property type="term" value="C:cytoplasm"/>
    <property type="evidence" value="ECO:0000318"/>
    <property type="project" value="GO_Central"/>
</dbReference>
<feature type="domain" description="Kazal-like" evidence="4">
    <location>
        <begin position="973"/>
        <end position="1021"/>
    </location>
</feature>
<feature type="transmembrane region" description="Helical" evidence="2">
    <location>
        <begin position="1422"/>
        <end position="1443"/>
    </location>
</feature>
<dbReference type="PROSITE" id="PS50156">
    <property type="entry name" value="SSD"/>
    <property type="match status" value="1"/>
</dbReference>
<dbReference type="Gene3D" id="1.20.1640.10">
    <property type="entry name" value="Multidrug efflux transporter AcrB transmembrane domain"/>
    <property type="match status" value="2"/>
</dbReference>
<feature type="transmembrane region" description="Helical" evidence="2">
    <location>
        <begin position="1274"/>
        <end position="1295"/>
    </location>
</feature>
<feature type="transmembrane region" description="Helical" evidence="2">
    <location>
        <begin position="1388"/>
        <end position="1410"/>
    </location>
</feature>
<dbReference type="EnsemblMetazoa" id="XM_030987202">
    <property type="protein sequence ID" value="XP_030843062"/>
    <property type="gene ID" value="LOC115918699"/>
</dbReference>
<evidence type="ECO:0000256" key="1">
    <source>
        <dbReference type="SAM" id="MobiDB-lite"/>
    </source>
</evidence>
<sequence>MVGQLRFKPHIDHWEGDDEVTFYAANVQRPCDLSDLAVASSSSSSSSNSSSSDLSGSGDGLQNSNAANEVLDALRSRSDSCTFSESKDVKVHPFMLRIGKIISNVPFSVGTLVTVSAVSFLLGTLAVMVVKPSPQWDKSLNAFQIPNHLSTLKREMLELAQKDNHVPKRPRRSTFEPPARLGELDLKDSTIKEYEIDFKHMSNVHKRHIKTKLSYRKEAGVDLPENSFNPIHSDHLLNINKKLVHRNQQLIKDNNQLVQKDKKLQVHSANQNTNSANKRSSSVSNSSTVKEDTQGHSIKRRSAGLVPQAHSWRLQLVYMAKGEDENIFTPERLQTIHDIEMDIMKQPGFTRFCSRSSHSIDDPALARFGHCLPPNSLMTYFFPTQVGDMIRYDGMGTELADINGTLKMAMNHQTFYWFVDTHMNSTTRRSKFIRTEIWFGRPHDNMTRSQAYEEYKKFIFTYIKLLDTKSTDKVDVLYGGTEIFDQEVSMTIYHDILLSIPTFVAIFVLLFVFTSFSLWLTICGLLSIIYSFCLAYFCYHVFFGIEALGLLNVVSVFVIIGIGVDDVFVFVNTFRQADSIKDPALRMAHTITTAGGATFFTSITTAGAFGANMASQIPAIYDFGLFMMLLVVFCWLMVVMIMPSALNIWSHALNCELSLMQKFKNRKSGSPSRHHDTSLYRVLAQYENQSETRLPALEPCRQGVNEVPENHVLDDSDIPLLDLEDEPAEHGLLTDDEDDIPLLEITSIPALVPPRDTKESASLTAALQKMLHTFIAKPVMKARWVFIGIFCIIFCVTIVLVSRIKPASRPPALYQPNTNLQRLLDLAYNFSGKDIRCTDCSGFDQGDLHPVIPIPNVPVEVPGMLSPNPVLPTHRPETTLWPPSEPPMIPTDAGGGGDGGVGGDGDGGGGGGGTVVTILGPPGHQTPLTTTSYSGNSPTPPPKRQTCKDVDLVCKYGSVCQESNESQGRPRCICKTDCNQLKIDPVCGSDRETYASECQMRSYGCMDKRKVTVVKKGVCDGPPIIPPTTEPHGRGDVDPSSPGKGYDPCANNVKCGNAASRPVLDDTAMVFLVFGIKGINKTNVSTHHVLNEDKGTVIYDLDFTPLRSKTVGALCKICKLIGNNQDLVRNGGAECFPTQYLTTLRIYGLRLPDECNDIPRPKLIAGQRSHAKVHMIGQELVWFAMAFESKIFEGKSSFEAYKDYNAWEKAIVKMKANLTEEERVGLMSVFQTCDYWEQVFMEIIGVTSAIYGVAFSLIVCVIAVALFTAHITILLIAFLTIAGVILVVVSMFYLLGWQMGAVEAVSLSILVGSSIDYCIHLVEGYRVAGCQVKMDSGKSARQIRQQRTIHSISTIGVSILSSALTTIIAAIPLCFTTIQLFAKFGQIVALNTLVSIIYTLTSCTAFLGCFAPARYKWNLRGLLLTLVIVGLVLGAGVVALFVMHHHGITIPGPSGDTLFG</sequence>
<dbReference type="OrthoDB" id="429851at2759"/>
<evidence type="ECO:0000313" key="6">
    <source>
        <dbReference type="Proteomes" id="UP000007110"/>
    </source>
</evidence>
<feature type="transmembrane region" description="Helical" evidence="2">
    <location>
        <begin position="492"/>
        <end position="512"/>
    </location>
</feature>
<keyword evidence="2" id="KW-0472">Membrane</keyword>
<evidence type="ECO:0000259" key="3">
    <source>
        <dbReference type="PROSITE" id="PS50156"/>
    </source>
</evidence>
<dbReference type="InterPro" id="IPR002350">
    <property type="entry name" value="Kazal_dom"/>
</dbReference>
<dbReference type="InterPro" id="IPR000731">
    <property type="entry name" value="SSD"/>
</dbReference>
<reference evidence="6" key="1">
    <citation type="submission" date="2015-02" db="EMBL/GenBank/DDBJ databases">
        <title>Genome sequencing for Strongylocentrotus purpuratus.</title>
        <authorList>
            <person name="Murali S."/>
            <person name="Liu Y."/>
            <person name="Vee V."/>
            <person name="English A."/>
            <person name="Wang M."/>
            <person name="Skinner E."/>
            <person name="Han Y."/>
            <person name="Muzny D.M."/>
            <person name="Worley K.C."/>
            <person name="Gibbs R.A."/>
        </authorList>
    </citation>
    <scope>NUCLEOTIDE SEQUENCE</scope>
</reference>
<dbReference type="InParanoid" id="A0A7M7P2V4"/>
<dbReference type="Gene3D" id="3.30.60.30">
    <property type="match status" value="1"/>
</dbReference>
<dbReference type="PROSITE" id="PS51465">
    <property type="entry name" value="KAZAL_2"/>
    <property type="match status" value="1"/>
</dbReference>
<keyword evidence="2" id="KW-1133">Transmembrane helix</keyword>
<dbReference type="Proteomes" id="UP000007110">
    <property type="component" value="Unassembled WGS sequence"/>
</dbReference>
<dbReference type="CDD" id="cd00104">
    <property type="entry name" value="KAZAL_FS"/>
    <property type="match status" value="1"/>
</dbReference>
<dbReference type="InterPro" id="IPR036058">
    <property type="entry name" value="Kazal_dom_sf"/>
</dbReference>
<dbReference type="KEGG" id="spu:115918699"/>
<feature type="region of interest" description="Disordered" evidence="1">
    <location>
        <begin position="268"/>
        <end position="301"/>
    </location>
</feature>
<feature type="region of interest" description="Disordered" evidence="1">
    <location>
        <begin position="1023"/>
        <end position="1042"/>
    </location>
</feature>
<name>A0A7M7P2V4_STRPU</name>
<protein>
    <submittedName>
        <fullName evidence="5">Uncharacterized protein</fullName>
    </submittedName>
</protein>
<feature type="transmembrane region" description="Helical" evidence="2">
    <location>
        <begin position="519"/>
        <end position="542"/>
    </location>
</feature>
<feature type="transmembrane region" description="Helical" evidence="2">
    <location>
        <begin position="105"/>
        <end position="130"/>
    </location>
</feature>
<feature type="transmembrane region" description="Helical" evidence="2">
    <location>
        <begin position="548"/>
        <end position="571"/>
    </location>
</feature>
<evidence type="ECO:0000256" key="2">
    <source>
        <dbReference type="SAM" id="Phobius"/>
    </source>
</evidence>
<evidence type="ECO:0000313" key="5">
    <source>
        <dbReference type="EnsemblMetazoa" id="XP_030843062"/>
    </source>
</evidence>
<dbReference type="GeneID" id="115918699"/>
<dbReference type="Pfam" id="PF07648">
    <property type="entry name" value="Kazal_2"/>
    <property type="match status" value="1"/>
</dbReference>
<dbReference type="RefSeq" id="XP_030843062.1">
    <property type="nucleotide sequence ID" value="XM_030987202.1"/>
</dbReference>
<proteinExistence type="predicted"/>
<organism evidence="5 6">
    <name type="scientific">Strongylocentrotus purpuratus</name>
    <name type="common">Purple sea urchin</name>
    <dbReference type="NCBI Taxonomy" id="7668"/>
    <lineage>
        <taxon>Eukaryota</taxon>
        <taxon>Metazoa</taxon>
        <taxon>Echinodermata</taxon>
        <taxon>Eleutherozoa</taxon>
        <taxon>Echinozoa</taxon>
        <taxon>Echinoidea</taxon>
        <taxon>Euechinoidea</taxon>
        <taxon>Echinacea</taxon>
        <taxon>Camarodonta</taxon>
        <taxon>Echinidea</taxon>
        <taxon>Strongylocentrotidae</taxon>
        <taxon>Strongylocentrotus</taxon>
    </lineage>
</organism>
<feature type="domain" description="SSD" evidence="3">
    <location>
        <begin position="542"/>
        <end position="648"/>
    </location>
</feature>
<feature type="transmembrane region" description="Helical" evidence="2">
    <location>
        <begin position="1249"/>
        <end position="1267"/>
    </location>
</feature>
<evidence type="ECO:0000259" key="4">
    <source>
        <dbReference type="PROSITE" id="PS51465"/>
    </source>
</evidence>
<feature type="transmembrane region" description="Helical" evidence="2">
    <location>
        <begin position="623"/>
        <end position="642"/>
    </location>
</feature>
<feature type="transmembrane region" description="Helical" evidence="2">
    <location>
        <begin position="1349"/>
        <end position="1382"/>
    </location>
</feature>
<dbReference type="PANTHER" id="PTHR46687:SF1">
    <property type="entry name" value="PROTEIN DISPATCHED HOMOLOG 3"/>
    <property type="match status" value="1"/>
</dbReference>